<evidence type="ECO:0000259" key="2">
    <source>
        <dbReference type="Pfam" id="PF07510"/>
    </source>
</evidence>
<protein>
    <submittedName>
        <fullName evidence="3">HNH endonuclease family protein</fullName>
    </submittedName>
</protein>
<dbReference type="Proteomes" id="UP001500897">
    <property type="component" value="Unassembled WGS sequence"/>
</dbReference>
<sequence>MITSFRWRRRGATALAALALALVPAAAPASAAPTPAAVPAAATAAAGFSHRELPEPPPAGQVRAELDQLVVEAPHSMDGYSRAKFPHWAIQWGTCDTREVVLARDGAGVVQDGQCRAVAGEWVSVYDDKVLDAASKVDIDHMVPLAAAWRSGADGWDTAKRKAFANDLQHSQLVAVSAASNRSKADKSPDAWRPPALGYWCTYARAWTDIKHVYGLSVTGPEKAALNEMLDTCA</sequence>
<dbReference type="RefSeq" id="WP_344557769.1">
    <property type="nucleotide sequence ID" value="NZ_BAAANS010000067.1"/>
</dbReference>
<accession>A0ABN2XYW7</accession>
<keyword evidence="1" id="KW-0732">Signal</keyword>
<feature type="signal peptide" evidence="1">
    <location>
        <begin position="1"/>
        <end position="31"/>
    </location>
</feature>
<dbReference type="GO" id="GO:0004519">
    <property type="term" value="F:endonuclease activity"/>
    <property type="evidence" value="ECO:0007669"/>
    <property type="project" value="UniProtKB-KW"/>
</dbReference>
<feature type="domain" description="GmrSD restriction endonucleases C-terminal" evidence="2">
    <location>
        <begin position="132"/>
        <end position="226"/>
    </location>
</feature>
<keyword evidence="4" id="KW-1185">Reference proteome</keyword>
<evidence type="ECO:0000313" key="3">
    <source>
        <dbReference type="EMBL" id="GAA2119356.1"/>
    </source>
</evidence>
<gene>
    <name evidence="3" type="ORF">GCM10009759_67370</name>
</gene>
<organism evidence="3 4">
    <name type="scientific">Kitasatospora saccharophila</name>
    <dbReference type="NCBI Taxonomy" id="407973"/>
    <lineage>
        <taxon>Bacteria</taxon>
        <taxon>Bacillati</taxon>
        <taxon>Actinomycetota</taxon>
        <taxon>Actinomycetes</taxon>
        <taxon>Kitasatosporales</taxon>
        <taxon>Streptomycetaceae</taxon>
        <taxon>Kitasatospora</taxon>
    </lineage>
</organism>
<keyword evidence="3" id="KW-0378">Hydrolase</keyword>
<dbReference type="EMBL" id="BAAANS010000067">
    <property type="protein sequence ID" value="GAA2119356.1"/>
    <property type="molecule type" value="Genomic_DNA"/>
</dbReference>
<dbReference type="InterPro" id="IPR011089">
    <property type="entry name" value="GmrSD_C"/>
</dbReference>
<feature type="chain" id="PRO_5046885634" evidence="1">
    <location>
        <begin position="32"/>
        <end position="234"/>
    </location>
</feature>
<proteinExistence type="predicted"/>
<dbReference type="PANTHER" id="PTHR24094">
    <property type="entry name" value="SECRETED PROTEIN"/>
    <property type="match status" value="1"/>
</dbReference>
<keyword evidence="3" id="KW-0540">Nuclease</keyword>
<evidence type="ECO:0000256" key="1">
    <source>
        <dbReference type="SAM" id="SignalP"/>
    </source>
</evidence>
<name>A0ABN2XYW7_9ACTN</name>
<evidence type="ECO:0000313" key="4">
    <source>
        <dbReference type="Proteomes" id="UP001500897"/>
    </source>
</evidence>
<dbReference type="PANTHER" id="PTHR24094:SF15">
    <property type="entry name" value="AMP-DEPENDENT SYNTHETASE_LIGASE DOMAIN-CONTAINING PROTEIN-RELATED"/>
    <property type="match status" value="1"/>
</dbReference>
<dbReference type="Pfam" id="PF07510">
    <property type="entry name" value="GmrSD_C"/>
    <property type="match status" value="1"/>
</dbReference>
<keyword evidence="3" id="KW-0255">Endonuclease</keyword>
<comment type="caution">
    <text evidence="3">The sequence shown here is derived from an EMBL/GenBank/DDBJ whole genome shotgun (WGS) entry which is preliminary data.</text>
</comment>
<reference evidence="3 4" key="1">
    <citation type="journal article" date="2019" name="Int. J. Syst. Evol. Microbiol.">
        <title>The Global Catalogue of Microorganisms (GCM) 10K type strain sequencing project: providing services to taxonomists for standard genome sequencing and annotation.</title>
        <authorList>
            <consortium name="The Broad Institute Genomics Platform"/>
            <consortium name="The Broad Institute Genome Sequencing Center for Infectious Disease"/>
            <person name="Wu L."/>
            <person name="Ma J."/>
        </authorList>
    </citation>
    <scope>NUCLEOTIDE SEQUENCE [LARGE SCALE GENOMIC DNA]</scope>
    <source>
        <strain evidence="3 4">JCM 14559</strain>
    </source>
</reference>